<dbReference type="SUPFAM" id="SSF161093">
    <property type="entry name" value="MgtE membrane domain-like"/>
    <property type="match status" value="1"/>
</dbReference>
<dbReference type="RefSeq" id="WP_182531889.1">
    <property type="nucleotide sequence ID" value="NZ_JACGXL010000005.1"/>
</dbReference>
<sequence length="400" mass="42895">MTTTPTVTVDELRDLDADDAVARLAPLPDASVARLLHSLGPGRAVAILDRFGVERRRQIAFAAGQGEDGQWLSGQHWPEGSIGRLMEPAPAVFDEDATVAQVIETLRPIVSHTLVTYVFVVDAKRTLTGIVAFRELAFARATQRLAEIMVARPFSLQPQTDVLDAMREVVRRHYPVYPVCDADGRLIGIVRGAVIFEEQAFEISAQAGAMVGVEKEERLATPWQRALRFRHPWLQINLVTAFVAASVVGLFQGTVNRIVLLAVFIPVLSGQCSNTGCQSLAVTLRGMTLGELGANRTSALLWKETWLGFLNGALTGLVAALGMLWLAHHQQHPQALTLAAITFVAMAGSCALSGVAGAAVPLALKRFGADPATASSIFLTTATDVVSMGLFLGLAAWLVS</sequence>
<feature type="domain" description="CBS" evidence="10">
    <location>
        <begin position="149"/>
        <end position="205"/>
    </location>
</feature>
<comment type="caution">
    <text evidence="11">The sequence shown here is derived from an EMBL/GenBank/DDBJ whole genome shotgun (WGS) entry which is preliminary data.</text>
</comment>
<dbReference type="InterPro" id="IPR000644">
    <property type="entry name" value="CBS_dom"/>
</dbReference>
<keyword evidence="12" id="KW-1185">Reference proteome</keyword>
<keyword evidence="5" id="KW-0460">Magnesium</keyword>
<dbReference type="PANTHER" id="PTHR41394">
    <property type="entry name" value="MAGNESIUM TRANSPORTER MGTE"/>
    <property type="match status" value="1"/>
</dbReference>
<dbReference type="InterPro" id="IPR036739">
    <property type="entry name" value="SLC41_membr_dom_sf"/>
</dbReference>
<reference evidence="11 12" key="1">
    <citation type="submission" date="2020-07" db="EMBL/GenBank/DDBJ databases">
        <title>Genomic Encyclopedia of Type Strains, Phase IV (KMG-V): Genome sequencing to study the core and pangenomes of soil and plant-associated prokaryotes.</title>
        <authorList>
            <person name="Whitman W."/>
        </authorList>
    </citation>
    <scope>NUCLEOTIDE SEQUENCE [LARGE SCALE GENOMIC DNA]</scope>
    <source>
        <strain evidence="11 12">RH2WT43</strain>
    </source>
</reference>
<evidence type="ECO:0000256" key="3">
    <source>
        <dbReference type="ARBA" id="ARBA00022448"/>
    </source>
</evidence>
<evidence type="ECO:0000313" key="12">
    <source>
        <dbReference type="Proteomes" id="UP000550401"/>
    </source>
</evidence>
<keyword evidence="7 9" id="KW-0472">Membrane</keyword>
<name>A0A839F9L6_9GAMM</name>
<keyword evidence="6 9" id="KW-1133">Transmembrane helix</keyword>
<keyword evidence="8" id="KW-0129">CBS domain</keyword>
<comment type="subcellular location">
    <subcellularLocation>
        <location evidence="1">Membrane</location>
        <topology evidence="1">Multi-pass membrane protein</topology>
    </subcellularLocation>
</comment>
<comment type="similarity">
    <text evidence="2">Belongs to the SLC41A transporter family.</text>
</comment>
<dbReference type="Gene3D" id="1.10.357.20">
    <property type="entry name" value="SLC41 divalent cation transporters, integral membrane domain"/>
    <property type="match status" value="1"/>
</dbReference>
<evidence type="ECO:0000256" key="6">
    <source>
        <dbReference type="ARBA" id="ARBA00022989"/>
    </source>
</evidence>
<protein>
    <submittedName>
        <fullName evidence="11">Magnesium transporter</fullName>
    </submittedName>
</protein>
<evidence type="ECO:0000256" key="1">
    <source>
        <dbReference type="ARBA" id="ARBA00004141"/>
    </source>
</evidence>
<dbReference type="EMBL" id="JACGXL010000005">
    <property type="protein sequence ID" value="MBA8888841.1"/>
    <property type="molecule type" value="Genomic_DNA"/>
</dbReference>
<dbReference type="InterPro" id="IPR006667">
    <property type="entry name" value="SLC41_membr_dom"/>
</dbReference>
<evidence type="ECO:0000256" key="9">
    <source>
        <dbReference type="SAM" id="Phobius"/>
    </source>
</evidence>
<dbReference type="Pfam" id="PF00571">
    <property type="entry name" value="CBS"/>
    <property type="match status" value="2"/>
</dbReference>
<keyword evidence="3" id="KW-0813">Transport</keyword>
<evidence type="ECO:0000256" key="2">
    <source>
        <dbReference type="ARBA" id="ARBA00009749"/>
    </source>
</evidence>
<organism evidence="11 12">
    <name type="scientific">Dokdonella fugitiva</name>
    <dbReference type="NCBI Taxonomy" id="328517"/>
    <lineage>
        <taxon>Bacteria</taxon>
        <taxon>Pseudomonadati</taxon>
        <taxon>Pseudomonadota</taxon>
        <taxon>Gammaproteobacteria</taxon>
        <taxon>Lysobacterales</taxon>
        <taxon>Rhodanobacteraceae</taxon>
        <taxon>Dokdonella</taxon>
    </lineage>
</organism>
<dbReference type="AlphaFoldDB" id="A0A839F9L6"/>
<dbReference type="PANTHER" id="PTHR41394:SF5">
    <property type="entry name" value="SLC41A_MGTE INTEGRAL MEMBRANE DOMAIN-CONTAINING PROTEIN"/>
    <property type="match status" value="1"/>
</dbReference>
<evidence type="ECO:0000313" key="11">
    <source>
        <dbReference type="EMBL" id="MBA8888841.1"/>
    </source>
</evidence>
<evidence type="ECO:0000256" key="4">
    <source>
        <dbReference type="ARBA" id="ARBA00022692"/>
    </source>
</evidence>
<gene>
    <name evidence="11" type="ORF">FHW12_003077</name>
</gene>
<evidence type="ECO:0000256" key="5">
    <source>
        <dbReference type="ARBA" id="ARBA00022842"/>
    </source>
</evidence>
<feature type="transmembrane region" description="Helical" evidence="9">
    <location>
        <begin position="338"/>
        <end position="364"/>
    </location>
</feature>
<feature type="transmembrane region" description="Helical" evidence="9">
    <location>
        <begin position="305"/>
        <end position="326"/>
    </location>
</feature>
<dbReference type="PROSITE" id="PS51371">
    <property type="entry name" value="CBS"/>
    <property type="match status" value="2"/>
</dbReference>
<dbReference type="SUPFAM" id="SSF54631">
    <property type="entry name" value="CBS-domain pair"/>
    <property type="match status" value="1"/>
</dbReference>
<dbReference type="Gene3D" id="3.10.580.10">
    <property type="entry name" value="CBS-domain"/>
    <property type="match status" value="1"/>
</dbReference>
<accession>A0A839F9L6</accession>
<proteinExistence type="inferred from homology"/>
<evidence type="ECO:0000256" key="8">
    <source>
        <dbReference type="PROSITE-ProRule" id="PRU00703"/>
    </source>
</evidence>
<dbReference type="InterPro" id="IPR046342">
    <property type="entry name" value="CBS_dom_sf"/>
</dbReference>
<evidence type="ECO:0000256" key="7">
    <source>
        <dbReference type="ARBA" id="ARBA00023136"/>
    </source>
</evidence>
<keyword evidence="4 9" id="KW-0812">Transmembrane</keyword>
<dbReference type="Pfam" id="PF01769">
    <property type="entry name" value="MgtE"/>
    <property type="match status" value="1"/>
</dbReference>
<dbReference type="GO" id="GO:0016020">
    <property type="term" value="C:membrane"/>
    <property type="evidence" value="ECO:0007669"/>
    <property type="project" value="UniProtKB-SubCell"/>
</dbReference>
<feature type="transmembrane region" description="Helical" evidence="9">
    <location>
        <begin position="233"/>
        <end position="252"/>
    </location>
</feature>
<evidence type="ECO:0000259" key="10">
    <source>
        <dbReference type="PROSITE" id="PS51371"/>
    </source>
</evidence>
<dbReference type="GO" id="GO:0008324">
    <property type="term" value="F:monoatomic cation transmembrane transporter activity"/>
    <property type="evidence" value="ECO:0007669"/>
    <property type="project" value="InterPro"/>
</dbReference>
<feature type="transmembrane region" description="Helical" evidence="9">
    <location>
        <begin position="376"/>
        <end position="399"/>
    </location>
</feature>
<feature type="domain" description="CBS" evidence="10">
    <location>
        <begin position="86"/>
        <end position="147"/>
    </location>
</feature>
<dbReference type="Proteomes" id="UP000550401">
    <property type="component" value="Unassembled WGS sequence"/>
</dbReference>